<dbReference type="GO" id="GO:0016627">
    <property type="term" value="F:oxidoreductase activity, acting on the CH-CH group of donors"/>
    <property type="evidence" value="ECO:0007669"/>
    <property type="project" value="InterPro"/>
</dbReference>
<gene>
    <name evidence="3" type="ORF">IQ235_16775</name>
</gene>
<protein>
    <submittedName>
        <fullName evidence="3">Acyl-CoA/acyl-ACP dehydrogenase</fullName>
    </submittedName>
</protein>
<dbReference type="InterPro" id="IPR036250">
    <property type="entry name" value="AcylCo_DH-like_C"/>
</dbReference>
<evidence type="ECO:0000256" key="1">
    <source>
        <dbReference type="ARBA" id="ARBA00022630"/>
    </source>
</evidence>
<dbReference type="InterPro" id="IPR009075">
    <property type="entry name" value="AcylCo_DH/oxidase_C"/>
</dbReference>
<evidence type="ECO:0000313" key="3">
    <source>
        <dbReference type="EMBL" id="MBE9042427.1"/>
    </source>
</evidence>
<organism evidence="3 4">
    <name type="scientific">Zarconia navalis LEGE 11467</name>
    <dbReference type="NCBI Taxonomy" id="1828826"/>
    <lineage>
        <taxon>Bacteria</taxon>
        <taxon>Bacillati</taxon>
        <taxon>Cyanobacteriota</taxon>
        <taxon>Cyanophyceae</taxon>
        <taxon>Oscillatoriophycideae</taxon>
        <taxon>Oscillatoriales</taxon>
        <taxon>Oscillatoriales incertae sedis</taxon>
        <taxon>Zarconia</taxon>
        <taxon>Zarconia navalis</taxon>
    </lineage>
</organism>
<dbReference type="RefSeq" id="WP_264322588.1">
    <property type="nucleotide sequence ID" value="NZ_JADEXN010000355.1"/>
</dbReference>
<comment type="caution">
    <text evidence="3">The sequence shown here is derived from an EMBL/GenBank/DDBJ whole genome shotgun (WGS) entry which is preliminary data.</text>
</comment>
<keyword evidence="4" id="KW-1185">Reference proteome</keyword>
<sequence length="61" mass="6898">VTSDAVQIHGAYGCSGESSVQRYWRDAKIMEIVEGSTQLLQTIIPEYGEREYRQQFGESQA</sequence>
<evidence type="ECO:0000313" key="4">
    <source>
        <dbReference type="Proteomes" id="UP000621799"/>
    </source>
</evidence>
<dbReference type="Gene3D" id="1.20.140.10">
    <property type="entry name" value="Butyryl-CoA Dehydrogenase, subunit A, domain 3"/>
    <property type="match status" value="1"/>
</dbReference>
<keyword evidence="1" id="KW-0285">Flavoprotein</keyword>
<dbReference type="Pfam" id="PF00441">
    <property type="entry name" value="Acyl-CoA_dh_1"/>
    <property type="match status" value="1"/>
</dbReference>
<dbReference type="EMBL" id="JADEXN010000355">
    <property type="protein sequence ID" value="MBE9042427.1"/>
    <property type="molecule type" value="Genomic_DNA"/>
</dbReference>
<feature type="non-terminal residue" evidence="3">
    <location>
        <position position="1"/>
    </location>
</feature>
<reference evidence="3" key="1">
    <citation type="submission" date="2020-10" db="EMBL/GenBank/DDBJ databases">
        <authorList>
            <person name="Castelo-Branco R."/>
            <person name="Eusebio N."/>
            <person name="Adriana R."/>
            <person name="Vieira A."/>
            <person name="Brugerolle De Fraissinette N."/>
            <person name="Rezende De Castro R."/>
            <person name="Schneider M.P."/>
            <person name="Vasconcelos V."/>
            <person name="Leao P.N."/>
        </authorList>
    </citation>
    <scope>NUCLEOTIDE SEQUENCE</scope>
    <source>
        <strain evidence="3">LEGE 11467</strain>
    </source>
</reference>
<dbReference type="Proteomes" id="UP000621799">
    <property type="component" value="Unassembled WGS sequence"/>
</dbReference>
<proteinExistence type="predicted"/>
<dbReference type="AlphaFoldDB" id="A0A928Z8F1"/>
<feature type="domain" description="Acyl-CoA dehydrogenase/oxidase C-terminal" evidence="2">
    <location>
        <begin position="1"/>
        <end position="44"/>
    </location>
</feature>
<accession>A0A928Z8F1</accession>
<name>A0A928Z8F1_9CYAN</name>
<dbReference type="SUPFAM" id="SSF47203">
    <property type="entry name" value="Acyl-CoA dehydrogenase C-terminal domain-like"/>
    <property type="match status" value="1"/>
</dbReference>
<evidence type="ECO:0000259" key="2">
    <source>
        <dbReference type="Pfam" id="PF00441"/>
    </source>
</evidence>